<name>A0A543J0E5_9ACTN</name>
<dbReference type="OrthoDB" id="9804602at2"/>
<comment type="caution">
    <text evidence="5">The sequence shown here is derived from an EMBL/GenBank/DDBJ whole genome shotgun (WGS) entry which is preliminary data.</text>
</comment>
<protein>
    <submittedName>
        <fullName evidence="5">Ureidoglycolate hydrolase</fullName>
    </submittedName>
</protein>
<evidence type="ECO:0000256" key="4">
    <source>
        <dbReference type="ARBA" id="ARBA00047684"/>
    </source>
</evidence>
<reference evidence="5 6" key="1">
    <citation type="submission" date="2019-06" db="EMBL/GenBank/DDBJ databases">
        <title>Sequencing the genomes of 1000 actinobacteria strains.</title>
        <authorList>
            <person name="Klenk H.-P."/>
        </authorList>
    </citation>
    <scope>NUCLEOTIDE SEQUENCE [LARGE SCALE GENOMIC DNA]</scope>
    <source>
        <strain evidence="5 6">DSM 43186</strain>
    </source>
</reference>
<evidence type="ECO:0000313" key="5">
    <source>
        <dbReference type="EMBL" id="TQM76283.1"/>
    </source>
</evidence>
<dbReference type="GO" id="GO:0000256">
    <property type="term" value="P:allantoin catabolic process"/>
    <property type="evidence" value="ECO:0007669"/>
    <property type="project" value="InterPro"/>
</dbReference>
<organism evidence="5 6">
    <name type="scientific">Thermopolyspora flexuosa</name>
    <dbReference type="NCBI Taxonomy" id="103836"/>
    <lineage>
        <taxon>Bacteria</taxon>
        <taxon>Bacillati</taxon>
        <taxon>Actinomycetota</taxon>
        <taxon>Actinomycetes</taxon>
        <taxon>Streptosporangiales</taxon>
        <taxon>Streptosporangiaceae</taxon>
        <taxon>Thermopolyspora</taxon>
    </lineage>
</organism>
<dbReference type="Pfam" id="PF04115">
    <property type="entry name" value="Ureidogly_lyase"/>
    <property type="match status" value="1"/>
</dbReference>
<dbReference type="Proteomes" id="UP000319213">
    <property type="component" value="Unassembled WGS sequence"/>
</dbReference>
<dbReference type="AlphaFoldDB" id="A0A543J0E5"/>
<dbReference type="GO" id="GO:0050385">
    <property type="term" value="F:ureidoglycolate lyase activity"/>
    <property type="evidence" value="ECO:0007669"/>
    <property type="project" value="UniProtKB-EC"/>
</dbReference>
<keyword evidence="2" id="KW-0659">Purine metabolism</keyword>
<dbReference type="PANTHER" id="PTHR35721">
    <property type="entry name" value="UREIDOGLYCOLATE HYDROLASE"/>
    <property type="match status" value="1"/>
</dbReference>
<dbReference type="InterPro" id="IPR007247">
    <property type="entry name" value="Ureidogly_lyase"/>
</dbReference>
<comment type="catalytic activity">
    <reaction evidence="4">
        <text>(S)-ureidoglycolate = urea + glyoxylate</text>
        <dbReference type="Rhea" id="RHEA:11304"/>
        <dbReference type="ChEBI" id="CHEBI:16199"/>
        <dbReference type="ChEBI" id="CHEBI:36655"/>
        <dbReference type="ChEBI" id="CHEBI:57296"/>
        <dbReference type="EC" id="4.3.2.3"/>
    </reaction>
</comment>
<dbReference type="Gene3D" id="2.60.120.480">
    <property type="entry name" value="Ureidoglycolate hydrolase"/>
    <property type="match status" value="1"/>
</dbReference>
<keyword evidence="3" id="KW-0456">Lyase</keyword>
<dbReference type="GO" id="GO:0004848">
    <property type="term" value="F:ureidoglycolate hydrolase activity"/>
    <property type="evidence" value="ECO:0007669"/>
    <property type="project" value="InterPro"/>
</dbReference>
<dbReference type="GO" id="GO:0006144">
    <property type="term" value="P:purine nucleobase metabolic process"/>
    <property type="evidence" value="ECO:0007669"/>
    <property type="project" value="UniProtKB-KW"/>
</dbReference>
<dbReference type="SUPFAM" id="SSF51182">
    <property type="entry name" value="RmlC-like cupins"/>
    <property type="match status" value="1"/>
</dbReference>
<sequence>MTTLTTHRITARPLTDEAFAPFGAVLRATPDGAPFSEREALLDLSRGTPRFYVMDLVDKPPAFTGITRHRAVTQTLAAVGGKPWLLAVAPPYDVDVPDATPRLEDIVAFQIPGDVAVLLHRGTWHSGPFFTGERMSFFNLELADTNQVDHHTYRLDRDLGIRCEVVVPDSEA</sequence>
<proteinExistence type="predicted"/>
<evidence type="ECO:0000313" key="6">
    <source>
        <dbReference type="Proteomes" id="UP000319213"/>
    </source>
</evidence>
<dbReference type="EMBL" id="VFPQ01000001">
    <property type="protein sequence ID" value="TQM76283.1"/>
    <property type="molecule type" value="Genomic_DNA"/>
</dbReference>
<dbReference type="InterPro" id="IPR011051">
    <property type="entry name" value="RmlC_Cupin_sf"/>
</dbReference>
<evidence type="ECO:0000256" key="3">
    <source>
        <dbReference type="ARBA" id="ARBA00023239"/>
    </source>
</evidence>
<gene>
    <name evidence="5" type="ORF">FHX40_3016</name>
</gene>
<accession>A0A543J0E5</accession>
<keyword evidence="6" id="KW-1185">Reference proteome</keyword>
<dbReference type="PANTHER" id="PTHR35721:SF1">
    <property type="entry name" value="UREIDOGLYCOLATE HYDROLASE"/>
    <property type="match status" value="1"/>
</dbReference>
<keyword evidence="5" id="KW-0378">Hydrolase</keyword>
<evidence type="ECO:0000256" key="2">
    <source>
        <dbReference type="ARBA" id="ARBA00022631"/>
    </source>
</evidence>
<evidence type="ECO:0000256" key="1">
    <source>
        <dbReference type="ARBA" id="ARBA00011738"/>
    </source>
</evidence>
<dbReference type="InterPro" id="IPR024060">
    <property type="entry name" value="Ureidoglycolate_lyase_dom_sf"/>
</dbReference>
<dbReference type="RefSeq" id="WP_142260188.1">
    <property type="nucleotide sequence ID" value="NZ_BMPV01000001.1"/>
</dbReference>
<comment type="subunit">
    <text evidence="1">Homodimer.</text>
</comment>